<dbReference type="OrthoDB" id="1917867at2759"/>
<dbReference type="PANTHER" id="PTHR31791">
    <property type="entry name" value="FRIGIDA-LIKE PROTEIN 3-RELATED"/>
    <property type="match status" value="1"/>
</dbReference>
<evidence type="ECO:0000256" key="3">
    <source>
        <dbReference type="ARBA" id="ARBA00023089"/>
    </source>
</evidence>
<keyword evidence="3 4" id="KW-0287">Flowering</keyword>
<comment type="caution">
    <text evidence="6">The sequence shown here is derived from an EMBL/GenBank/DDBJ whole genome shotgun (WGS) entry which is preliminary data.</text>
</comment>
<evidence type="ECO:0000256" key="2">
    <source>
        <dbReference type="ARBA" id="ARBA00022782"/>
    </source>
</evidence>
<dbReference type="EMBL" id="JACGCM010000630">
    <property type="protein sequence ID" value="KAF6169596.1"/>
    <property type="molecule type" value="Genomic_DNA"/>
</dbReference>
<feature type="region of interest" description="Disordered" evidence="5">
    <location>
        <begin position="374"/>
        <end position="410"/>
    </location>
</feature>
<dbReference type="AlphaFoldDB" id="A0A7J7NQY7"/>
<dbReference type="GO" id="GO:0009908">
    <property type="term" value="P:flower development"/>
    <property type="evidence" value="ECO:0007669"/>
    <property type="project" value="UniProtKB-KW"/>
</dbReference>
<protein>
    <recommendedName>
        <fullName evidence="4">FRIGIDA-like protein</fullName>
    </recommendedName>
</protein>
<name>A0A7J7NQY7_9MAGN</name>
<dbReference type="Proteomes" id="UP000541444">
    <property type="component" value="Unassembled WGS sequence"/>
</dbReference>
<evidence type="ECO:0000256" key="1">
    <source>
        <dbReference type="ARBA" id="ARBA00008956"/>
    </source>
</evidence>
<evidence type="ECO:0000313" key="7">
    <source>
        <dbReference type="Proteomes" id="UP000541444"/>
    </source>
</evidence>
<dbReference type="GO" id="GO:0030154">
    <property type="term" value="P:cell differentiation"/>
    <property type="evidence" value="ECO:0007669"/>
    <property type="project" value="UniProtKB-KW"/>
</dbReference>
<dbReference type="Pfam" id="PF07899">
    <property type="entry name" value="Frigida"/>
    <property type="match status" value="1"/>
</dbReference>
<comment type="similarity">
    <text evidence="1 4">Belongs to the Frigida family.</text>
</comment>
<accession>A0A7J7NQY7</accession>
<evidence type="ECO:0000256" key="5">
    <source>
        <dbReference type="SAM" id="MobiDB-lite"/>
    </source>
</evidence>
<keyword evidence="4" id="KW-0217">Developmental protein</keyword>
<organism evidence="6 7">
    <name type="scientific">Kingdonia uniflora</name>
    <dbReference type="NCBI Taxonomy" id="39325"/>
    <lineage>
        <taxon>Eukaryota</taxon>
        <taxon>Viridiplantae</taxon>
        <taxon>Streptophyta</taxon>
        <taxon>Embryophyta</taxon>
        <taxon>Tracheophyta</taxon>
        <taxon>Spermatophyta</taxon>
        <taxon>Magnoliopsida</taxon>
        <taxon>Ranunculales</taxon>
        <taxon>Circaeasteraceae</taxon>
        <taxon>Kingdonia</taxon>
    </lineage>
</organism>
<reference evidence="6 7" key="1">
    <citation type="journal article" date="2020" name="IScience">
        <title>Genome Sequencing of the Endangered Kingdonia uniflora (Circaeasteraceae, Ranunculales) Reveals Potential Mechanisms of Evolutionary Specialization.</title>
        <authorList>
            <person name="Sun Y."/>
            <person name="Deng T."/>
            <person name="Zhang A."/>
            <person name="Moore M.J."/>
            <person name="Landis J.B."/>
            <person name="Lin N."/>
            <person name="Zhang H."/>
            <person name="Zhang X."/>
            <person name="Huang J."/>
            <person name="Zhang X."/>
            <person name="Sun H."/>
            <person name="Wang H."/>
        </authorList>
    </citation>
    <scope>NUCLEOTIDE SEQUENCE [LARGE SCALE GENOMIC DNA]</scope>
    <source>
        <strain evidence="6">TB1705</strain>
        <tissue evidence="6">Leaf</tissue>
    </source>
</reference>
<evidence type="ECO:0000313" key="6">
    <source>
        <dbReference type="EMBL" id="KAF6169596.1"/>
    </source>
</evidence>
<dbReference type="InterPro" id="IPR012474">
    <property type="entry name" value="Frigida"/>
</dbReference>
<gene>
    <name evidence="6" type="ORF">GIB67_003964</name>
</gene>
<evidence type="ECO:0000256" key="4">
    <source>
        <dbReference type="RuleBase" id="RU364012"/>
    </source>
</evidence>
<sequence>MAIDKDQIQTFFDKFELQTTILSNCTQLYKTLSTQFTFLEESFVEKSKTLDTKFETLETDTKQALEALEHRENSIPEDESNAIARVEELKQASLLEFEKQKGGNGEVLDFLKTLCRKMDCVGLIRFTMLKRKETGAFKYEVGVAISECVDPANLVLDALDDFIAHKNVKVGGSDRRWACATLLQALLPENKRFGFAKSVEERAGVIAETWKTMIDEKDSRELGAAEAGMFLQFVVGFGLRSRFEDEYLKKLVVEYTNKREVPKLAASLWVGDQMADIIDELVKKGKEIEAVCFAYEANLIGRFLPVPLLKAHLKNARKSVSAILKDGHYSVSATEEAGYLELNAHKAIIRCVEDYKLEKEFPLESSRKRISQLEKAKIERKKSTAPTNKPQNKRPRGVGGGPFGFNSPKVGRTSNAYRGNIVSPHQSAAARYAGTSAYDYSSHPIYRHSPSASYVPQRYSQSSPTLPQHYSQAQEDIMGVGGATTRATTSYGVQASYGAYDYNTTFAPGTVPDTSTYHSSYPQ</sequence>
<keyword evidence="2 4" id="KW-0221">Differentiation</keyword>
<keyword evidence="7" id="KW-1185">Reference proteome</keyword>
<proteinExistence type="inferred from homology"/>
<dbReference type="PANTHER" id="PTHR31791:SF10">
    <property type="entry name" value="FRIGIDA-LIKE PROTEIN"/>
    <property type="match status" value="1"/>
</dbReference>